<dbReference type="Proteomes" id="UP000280834">
    <property type="component" value="Unassembled WGS sequence"/>
</dbReference>
<dbReference type="AlphaFoldDB" id="A0A0R3QZ75"/>
<reference evidence="1 2" key="2">
    <citation type="submission" date="2018-11" db="EMBL/GenBank/DDBJ databases">
        <authorList>
            <consortium name="Pathogen Informatics"/>
        </authorList>
    </citation>
    <scope>NUCLEOTIDE SEQUENCE [LARGE SCALE GENOMIC DNA]</scope>
</reference>
<organism evidence="3">
    <name type="scientific">Brugia timori</name>
    <dbReference type="NCBI Taxonomy" id="42155"/>
    <lineage>
        <taxon>Eukaryota</taxon>
        <taxon>Metazoa</taxon>
        <taxon>Ecdysozoa</taxon>
        <taxon>Nematoda</taxon>
        <taxon>Chromadorea</taxon>
        <taxon>Rhabditida</taxon>
        <taxon>Spirurina</taxon>
        <taxon>Spiruromorpha</taxon>
        <taxon>Filarioidea</taxon>
        <taxon>Onchocercidae</taxon>
        <taxon>Brugia</taxon>
    </lineage>
</organism>
<evidence type="ECO:0000313" key="3">
    <source>
        <dbReference type="WBParaSite" id="BTMF_0001304901-mRNA-1"/>
    </source>
</evidence>
<protein>
    <submittedName>
        <fullName evidence="1 3">Uncharacterized protein</fullName>
    </submittedName>
</protein>
<reference evidence="3" key="1">
    <citation type="submission" date="2017-02" db="UniProtKB">
        <authorList>
            <consortium name="WormBaseParasite"/>
        </authorList>
    </citation>
    <scope>IDENTIFICATION</scope>
</reference>
<sequence>MIMNCFLLDHLKASKKTISNCRSHYNVLTVKFC</sequence>
<name>A0A0R3QZ75_9BILA</name>
<evidence type="ECO:0000313" key="2">
    <source>
        <dbReference type="Proteomes" id="UP000280834"/>
    </source>
</evidence>
<gene>
    <name evidence="1" type="ORF">BTMF_LOCUS11059</name>
</gene>
<proteinExistence type="predicted"/>
<accession>A0A0R3QZ75</accession>
<evidence type="ECO:0000313" key="1">
    <source>
        <dbReference type="EMBL" id="VDO37755.1"/>
    </source>
</evidence>
<dbReference type="WBParaSite" id="BTMF_0001304901-mRNA-1">
    <property type="protein sequence ID" value="BTMF_0001304901-mRNA-1"/>
    <property type="gene ID" value="BTMF_0001304901"/>
</dbReference>
<keyword evidence="2" id="KW-1185">Reference proteome</keyword>
<dbReference type="EMBL" id="UZAG01018019">
    <property type="protein sequence ID" value="VDO37755.1"/>
    <property type="molecule type" value="Genomic_DNA"/>
</dbReference>